<evidence type="ECO:0000313" key="2">
    <source>
        <dbReference type="Proteomes" id="UP001428290"/>
    </source>
</evidence>
<name>A0ABP9X843_9CHLR</name>
<dbReference type="Proteomes" id="UP001428290">
    <property type="component" value="Unassembled WGS sequence"/>
</dbReference>
<reference evidence="1 2" key="1">
    <citation type="submission" date="2024-02" db="EMBL/GenBank/DDBJ databases">
        <title>Herpetosiphon gulosus NBRC 112829.</title>
        <authorList>
            <person name="Ichikawa N."/>
            <person name="Katano-Makiyama Y."/>
            <person name="Hidaka K."/>
        </authorList>
    </citation>
    <scope>NUCLEOTIDE SEQUENCE [LARGE SCALE GENOMIC DNA]</scope>
    <source>
        <strain evidence="1 2">NBRC 112829</strain>
    </source>
</reference>
<organism evidence="1 2">
    <name type="scientific">Herpetosiphon gulosus</name>
    <dbReference type="NCBI Taxonomy" id="1973496"/>
    <lineage>
        <taxon>Bacteria</taxon>
        <taxon>Bacillati</taxon>
        <taxon>Chloroflexota</taxon>
        <taxon>Chloroflexia</taxon>
        <taxon>Herpetosiphonales</taxon>
        <taxon>Herpetosiphonaceae</taxon>
        <taxon>Herpetosiphon</taxon>
    </lineage>
</organism>
<gene>
    <name evidence="1" type="ORF">Hgul01_05387</name>
</gene>
<protein>
    <submittedName>
        <fullName evidence="1">Uncharacterized protein</fullName>
    </submittedName>
</protein>
<comment type="caution">
    <text evidence="1">The sequence shown here is derived from an EMBL/GenBank/DDBJ whole genome shotgun (WGS) entry which is preliminary data.</text>
</comment>
<dbReference type="EMBL" id="BAABRU010000062">
    <property type="protein sequence ID" value="GAA5531562.1"/>
    <property type="molecule type" value="Genomic_DNA"/>
</dbReference>
<dbReference type="RefSeq" id="WP_345725114.1">
    <property type="nucleotide sequence ID" value="NZ_BAABRU010000062.1"/>
</dbReference>
<sequence>MKLMKRKDTAGQQERADLANATEQLHRVLVMRWWRWRHGFLAAKRLEIEQRRREG</sequence>
<evidence type="ECO:0000313" key="1">
    <source>
        <dbReference type="EMBL" id="GAA5531562.1"/>
    </source>
</evidence>
<keyword evidence="2" id="KW-1185">Reference proteome</keyword>
<proteinExistence type="predicted"/>
<accession>A0ABP9X843</accession>